<dbReference type="STRING" id="582515.KR51_00017920"/>
<accession>U5DAI1</accession>
<dbReference type="EMBL" id="ASSJ01000047">
    <property type="protein sequence ID" value="ERN41573.1"/>
    <property type="molecule type" value="Genomic_DNA"/>
</dbReference>
<comment type="caution">
    <text evidence="2">The sequence shown here is derived from an EMBL/GenBank/DDBJ whole genome shotgun (WGS) entry which is preliminary data.</text>
</comment>
<dbReference type="Pfam" id="PF00248">
    <property type="entry name" value="Aldo_ket_red"/>
    <property type="match status" value="1"/>
</dbReference>
<dbReference type="InterPro" id="IPR036812">
    <property type="entry name" value="NAD(P)_OxRdtase_dom_sf"/>
</dbReference>
<dbReference type="OrthoDB" id="9773828at2"/>
<name>U5DAI1_9CHRO</name>
<evidence type="ECO:0000259" key="1">
    <source>
        <dbReference type="Pfam" id="PF00248"/>
    </source>
</evidence>
<dbReference type="Gene3D" id="3.20.20.100">
    <property type="entry name" value="NADP-dependent oxidoreductase domain"/>
    <property type="match status" value="1"/>
</dbReference>
<feature type="domain" description="NADP-dependent oxidoreductase" evidence="1">
    <location>
        <begin position="11"/>
        <end position="292"/>
    </location>
</feature>
<organism evidence="2 3">
    <name type="scientific">Rubidibacter lacunae KORDI 51-2</name>
    <dbReference type="NCBI Taxonomy" id="582515"/>
    <lineage>
        <taxon>Bacteria</taxon>
        <taxon>Bacillati</taxon>
        <taxon>Cyanobacteriota</taxon>
        <taxon>Cyanophyceae</taxon>
        <taxon>Oscillatoriophycideae</taxon>
        <taxon>Chroococcales</taxon>
        <taxon>Aphanothecaceae</taxon>
        <taxon>Rubidibacter</taxon>
    </lineage>
</organism>
<evidence type="ECO:0000313" key="3">
    <source>
        <dbReference type="Proteomes" id="UP000016960"/>
    </source>
</evidence>
<proteinExistence type="predicted"/>
<dbReference type="InterPro" id="IPR023210">
    <property type="entry name" value="NADP_OxRdtase_dom"/>
</dbReference>
<dbReference type="SUPFAM" id="SSF51430">
    <property type="entry name" value="NAD(P)-linked oxidoreductase"/>
    <property type="match status" value="1"/>
</dbReference>
<sequence>MKAKQTVISAPLIVGCWQLDDRSWTAIPANDVERTIDTYLAWGIAHFDTADIYGRSERLLGQILKDRSDCTLLTKAVFFGSEPTPNQVRGKIENSLRQLQRDCLDCVQVHWHDPQIDFAQTLELLTKFQDEGKIRQLGATNFDVPMLKRALEYAPIATHQVQYSLVDRRVENGMAALCQEFGIGLLPYGPLAGGFLSDKFLSMATPPPESSHARGFYYSSMVAAHGGWPPLQELLHAIAQVARKYELTIAQVALKWVAQQPGVLAPVVGFTQHRQQIEQNVSALKSEIAPADLEFLSERSAQLLQQPGDIYSYERK</sequence>
<reference evidence="2 3" key="1">
    <citation type="submission" date="2013-05" db="EMBL/GenBank/DDBJ databases">
        <title>Draft genome sequence of Rubidibacter lacunae KORDI 51-2.</title>
        <authorList>
            <person name="Choi D.H."/>
            <person name="Noh J.H."/>
            <person name="Kwon K.-K."/>
            <person name="Lee J.-H."/>
            <person name="Ryu J.-Y."/>
        </authorList>
    </citation>
    <scope>NUCLEOTIDE SEQUENCE [LARGE SCALE GENOMIC DNA]</scope>
    <source>
        <strain evidence="2 3">KORDI 51-2</strain>
    </source>
</reference>
<dbReference type="RefSeq" id="WP_022606627.1">
    <property type="nucleotide sequence ID" value="NZ_ASSJ01000047.1"/>
</dbReference>
<dbReference type="AlphaFoldDB" id="U5DAI1"/>
<evidence type="ECO:0000313" key="2">
    <source>
        <dbReference type="EMBL" id="ERN41573.1"/>
    </source>
</evidence>
<dbReference type="eggNOG" id="COG0667">
    <property type="taxonomic scope" value="Bacteria"/>
</dbReference>
<dbReference type="PANTHER" id="PTHR43147">
    <property type="entry name" value="PROTEIN TAS"/>
    <property type="match status" value="1"/>
</dbReference>
<gene>
    <name evidence="2" type="ORF">KR51_00017920</name>
</gene>
<dbReference type="PROSITE" id="PS51257">
    <property type="entry name" value="PROKAR_LIPOPROTEIN"/>
    <property type="match status" value="1"/>
</dbReference>
<dbReference type="PANTHER" id="PTHR43147:SF2">
    <property type="entry name" value="NADP-DEPENDENT OXIDOREDUCTASE DOMAIN-CONTAINING PROTEIN"/>
    <property type="match status" value="1"/>
</dbReference>
<dbReference type="PRINTS" id="PR00069">
    <property type="entry name" value="ALDKETRDTASE"/>
</dbReference>
<dbReference type="InParanoid" id="U5DAI1"/>
<keyword evidence="3" id="KW-1185">Reference proteome</keyword>
<protein>
    <submittedName>
        <fullName evidence="2">Putative oxidoreductase</fullName>
    </submittedName>
</protein>
<dbReference type="GO" id="GO:0016491">
    <property type="term" value="F:oxidoreductase activity"/>
    <property type="evidence" value="ECO:0007669"/>
    <property type="project" value="InterPro"/>
</dbReference>
<dbReference type="Proteomes" id="UP000016960">
    <property type="component" value="Unassembled WGS sequence"/>
</dbReference>
<dbReference type="InterPro" id="IPR020471">
    <property type="entry name" value="AKR"/>
</dbReference>